<dbReference type="InterPro" id="IPR000644">
    <property type="entry name" value="CBS_dom"/>
</dbReference>
<reference evidence="7 8" key="2">
    <citation type="submission" date="2018-06" db="EMBL/GenBank/DDBJ databases">
        <title>Metagenomic assembly of (sub)arctic Cyanobacteria and their associated microbiome from non-axenic cultures.</title>
        <authorList>
            <person name="Baurain D."/>
        </authorList>
    </citation>
    <scope>NUCLEOTIDE SEQUENCE [LARGE SCALE GENOMIC DNA]</scope>
    <source>
        <strain evidence="7">ULC041bin1</strain>
    </source>
</reference>
<dbReference type="NCBIfam" id="TIGR00254">
    <property type="entry name" value="GGDEF"/>
    <property type="match status" value="1"/>
</dbReference>
<feature type="domain" description="PAC" evidence="3">
    <location>
        <begin position="248"/>
        <end position="300"/>
    </location>
</feature>
<dbReference type="CDD" id="cd00130">
    <property type="entry name" value="PAS"/>
    <property type="match status" value="3"/>
</dbReference>
<comment type="caution">
    <text evidence="7">The sequence shown here is derived from an EMBL/GenBank/DDBJ whole genome shotgun (WGS) entry which is preliminary data.</text>
</comment>
<evidence type="ECO:0000256" key="1">
    <source>
        <dbReference type="PROSITE-ProRule" id="PRU00703"/>
    </source>
</evidence>
<dbReference type="FunFam" id="3.20.20.450:FF:000001">
    <property type="entry name" value="Cyclic di-GMP phosphodiesterase yahA"/>
    <property type="match status" value="1"/>
</dbReference>
<dbReference type="SMART" id="SM00091">
    <property type="entry name" value="PAS"/>
    <property type="match status" value="3"/>
</dbReference>
<protein>
    <recommendedName>
        <fullName evidence="9">Diguanylate cyclase</fullName>
    </recommendedName>
</protein>
<dbReference type="Gene3D" id="3.10.580.10">
    <property type="entry name" value="CBS-domain"/>
    <property type="match status" value="1"/>
</dbReference>
<dbReference type="SMART" id="SM00086">
    <property type="entry name" value="PAC"/>
    <property type="match status" value="3"/>
</dbReference>
<evidence type="ECO:0000313" key="8">
    <source>
        <dbReference type="Proteomes" id="UP000249081"/>
    </source>
</evidence>
<dbReference type="Proteomes" id="UP000249081">
    <property type="component" value="Unassembled WGS sequence"/>
</dbReference>
<evidence type="ECO:0000259" key="3">
    <source>
        <dbReference type="PROSITE" id="PS50113"/>
    </source>
</evidence>
<dbReference type="InterPro" id="IPR035919">
    <property type="entry name" value="EAL_sf"/>
</dbReference>
<sequence length="1108" mass="123941">MNLDPAIAPTPIVVSPETTVLAAIAAMQPIARSSRSGDRQPAWESSANCVIVVDGRQVVGILTASDVVRLTVAQRPLESIAIAEVMTQPVVTLEKTPTATVAAAIARLRRHSIRHLPVVNHQGELVGLVTQDSIFALMETGFAPGAETEAELPLAPVPFAWEMELQASQHYLSDILNNTKACICSFRLYANGTSEYDYYSQGSELIYGYSPQAFKAQAKLWASRVLPEDLETVVLPAAQAVYAGQTHIDLEFRFRHSDGSLRWIAESVTSRWDQAQRCWIITTVAVDTSDRKQAEIALQASEARFRAVFEQAAVGINQADASGRFIQANQYFCDLLGYTEAELLSLRYQDIIHPDDLARDRPLHARQFRGELDCFTAERRYRHKSGEWIWTEMTLSVVRNEAGQILSDLAVAVGIRDRKQAEIALQASEARFRAVFEQAAVGINQADTSGRYIQANQYFCDLLGYTQSELLTFSYQDITHPEDLARTQALQARQFQGELGAFTAERRYRHRSGEWIWTELTRSLIRNEAGQVFSDLAIVVDIRDRKRAELALRQSEAKSRAILAVLPDLMFRLGADGRYREVINPCPELELFFQGRDPVGKRLVDFVPADIATRKLSVTRQVLATGALQCYEQQFETPAGRRYEEVRVVKSGDDEVLYMIRDISDRKQAQAQIIHNSLHDPLTGLPNRTLLSDRLNAAIHRAQRHPHYQYAVLFLDLDRFKGINDSLGHGVGDQLLMAIAQKLRTHIRAADVAARLGGDEFVLLLEDIDGPDKAVAVAERILADCQTPLMLEGHEVLTGVSIGIAIGAERYTAAAELIRDADIAMYRAKHRQRGTYQFFDPAMHTQVLAQHTLEVELYRAIEQNELTVYYQPVMDLEQDRLMGFEALVRWPHPTQGLLTPDVFLPCAEATGLIVSLDHWVLRQTCRQLSIWQQQFPHCAPLCMGINLSAQNFATVSLLEDIDAVLAETGISGNCLNLEITENMLIQDMEKAAYLLTQLADRGIGISIDDFGMGYSSLQYLHRFPLTHLKIDRSFVQHLDSDSRDYAMVQMILGLSQQLGLSAIAEGIETPQQLHLIRAMGCQFAQGYLFSKPLPAAEIDTYLGFSEKG</sequence>
<dbReference type="SMART" id="SM00116">
    <property type="entry name" value="CBS"/>
    <property type="match status" value="2"/>
</dbReference>
<feature type="domain" description="GGDEF" evidence="5">
    <location>
        <begin position="708"/>
        <end position="841"/>
    </location>
</feature>
<dbReference type="SUPFAM" id="SSF54631">
    <property type="entry name" value="CBS-domain pair"/>
    <property type="match status" value="1"/>
</dbReference>
<feature type="domain" description="CBS" evidence="6">
    <location>
        <begin position="7"/>
        <end position="79"/>
    </location>
</feature>
<keyword evidence="1" id="KW-0129">CBS domain</keyword>
<evidence type="ECO:0000259" key="6">
    <source>
        <dbReference type="PROSITE" id="PS51371"/>
    </source>
</evidence>
<dbReference type="InterPro" id="IPR013655">
    <property type="entry name" value="PAS_fold_3"/>
</dbReference>
<evidence type="ECO:0000259" key="4">
    <source>
        <dbReference type="PROSITE" id="PS50883"/>
    </source>
</evidence>
<dbReference type="InterPro" id="IPR001610">
    <property type="entry name" value="PAC"/>
</dbReference>
<dbReference type="EMBL" id="QBMN01000014">
    <property type="protein sequence ID" value="PZO44759.1"/>
    <property type="molecule type" value="Genomic_DNA"/>
</dbReference>
<dbReference type="CDD" id="cd04620">
    <property type="entry name" value="CBS_two-component_sensor_histidine_kinase_repeat1"/>
    <property type="match status" value="1"/>
</dbReference>
<feature type="domain" description="PAS" evidence="2">
    <location>
        <begin position="428"/>
        <end position="498"/>
    </location>
</feature>
<dbReference type="NCBIfam" id="TIGR00229">
    <property type="entry name" value="sensory_box"/>
    <property type="match status" value="3"/>
</dbReference>
<dbReference type="AlphaFoldDB" id="A0A2W4WSE7"/>
<feature type="domain" description="EAL" evidence="4">
    <location>
        <begin position="850"/>
        <end position="1106"/>
    </location>
</feature>
<dbReference type="PANTHER" id="PTHR44757:SF2">
    <property type="entry name" value="BIOFILM ARCHITECTURE MAINTENANCE PROTEIN MBAA"/>
    <property type="match status" value="1"/>
</dbReference>
<feature type="domain" description="PAS" evidence="2">
    <location>
        <begin position="301"/>
        <end position="371"/>
    </location>
</feature>
<dbReference type="SUPFAM" id="SSF55785">
    <property type="entry name" value="PYP-like sensor domain (PAS domain)"/>
    <property type="match status" value="4"/>
</dbReference>
<dbReference type="InterPro" id="IPR046342">
    <property type="entry name" value="CBS_dom_sf"/>
</dbReference>
<dbReference type="Gene3D" id="3.30.450.20">
    <property type="entry name" value="PAS domain"/>
    <property type="match status" value="4"/>
</dbReference>
<dbReference type="SUPFAM" id="SSF141868">
    <property type="entry name" value="EAL domain-like"/>
    <property type="match status" value="1"/>
</dbReference>
<dbReference type="SMART" id="SM00267">
    <property type="entry name" value="GGDEF"/>
    <property type="match status" value="1"/>
</dbReference>
<dbReference type="InterPro" id="IPR043128">
    <property type="entry name" value="Rev_trsase/Diguanyl_cyclase"/>
</dbReference>
<dbReference type="CDD" id="cd01949">
    <property type="entry name" value="GGDEF"/>
    <property type="match status" value="1"/>
</dbReference>
<dbReference type="Pfam" id="PF00571">
    <property type="entry name" value="CBS"/>
    <property type="match status" value="2"/>
</dbReference>
<dbReference type="SMART" id="SM00052">
    <property type="entry name" value="EAL"/>
    <property type="match status" value="1"/>
</dbReference>
<feature type="domain" description="CBS" evidence="6">
    <location>
        <begin position="86"/>
        <end position="144"/>
    </location>
</feature>
<dbReference type="PANTHER" id="PTHR44757">
    <property type="entry name" value="DIGUANYLATE CYCLASE DGCP"/>
    <property type="match status" value="1"/>
</dbReference>
<reference evidence="8" key="1">
    <citation type="submission" date="2018-04" db="EMBL/GenBank/DDBJ databases">
        <authorList>
            <person name="Cornet L."/>
        </authorList>
    </citation>
    <scope>NUCLEOTIDE SEQUENCE [LARGE SCALE GENOMIC DNA]</scope>
</reference>
<dbReference type="Gene3D" id="3.20.20.450">
    <property type="entry name" value="EAL domain"/>
    <property type="match status" value="1"/>
</dbReference>
<dbReference type="InterPro" id="IPR000160">
    <property type="entry name" value="GGDEF_dom"/>
</dbReference>
<dbReference type="PROSITE" id="PS50112">
    <property type="entry name" value="PAS"/>
    <property type="match status" value="2"/>
</dbReference>
<name>A0A2W4WSE7_9CYAN</name>
<dbReference type="PROSITE" id="PS50113">
    <property type="entry name" value="PAC"/>
    <property type="match status" value="3"/>
</dbReference>
<evidence type="ECO:0008006" key="9">
    <source>
        <dbReference type="Google" id="ProtNLM"/>
    </source>
</evidence>
<dbReference type="PROSITE" id="PS50883">
    <property type="entry name" value="EAL"/>
    <property type="match status" value="1"/>
</dbReference>
<evidence type="ECO:0000259" key="5">
    <source>
        <dbReference type="PROSITE" id="PS50887"/>
    </source>
</evidence>
<dbReference type="InterPro" id="IPR052155">
    <property type="entry name" value="Biofilm_reg_signaling"/>
</dbReference>
<dbReference type="CDD" id="cd01948">
    <property type="entry name" value="EAL"/>
    <property type="match status" value="1"/>
</dbReference>
<dbReference type="InterPro" id="IPR001633">
    <property type="entry name" value="EAL_dom"/>
</dbReference>
<dbReference type="InterPro" id="IPR000014">
    <property type="entry name" value="PAS"/>
</dbReference>
<dbReference type="PROSITE" id="PS50887">
    <property type="entry name" value="GGDEF"/>
    <property type="match status" value="1"/>
</dbReference>
<evidence type="ECO:0000313" key="7">
    <source>
        <dbReference type="EMBL" id="PZO44759.1"/>
    </source>
</evidence>
<dbReference type="InterPro" id="IPR035965">
    <property type="entry name" value="PAS-like_dom_sf"/>
</dbReference>
<dbReference type="Pfam" id="PF00990">
    <property type="entry name" value="GGDEF"/>
    <property type="match status" value="1"/>
</dbReference>
<gene>
    <name evidence="7" type="ORF">DCF17_03335</name>
</gene>
<evidence type="ECO:0000259" key="2">
    <source>
        <dbReference type="PROSITE" id="PS50112"/>
    </source>
</evidence>
<dbReference type="PROSITE" id="PS51371">
    <property type="entry name" value="CBS"/>
    <property type="match status" value="2"/>
</dbReference>
<accession>A0A2W4WSE7</accession>
<dbReference type="InterPro" id="IPR029787">
    <property type="entry name" value="Nucleotide_cyclase"/>
</dbReference>
<feature type="domain" description="PAC" evidence="3">
    <location>
        <begin position="502"/>
        <end position="554"/>
    </location>
</feature>
<proteinExistence type="predicted"/>
<feature type="domain" description="PAC" evidence="3">
    <location>
        <begin position="375"/>
        <end position="427"/>
    </location>
</feature>
<dbReference type="InterPro" id="IPR000700">
    <property type="entry name" value="PAS-assoc_C"/>
</dbReference>
<dbReference type="SUPFAM" id="SSF55073">
    <property type="entry name" value="Nucleotide cyclase"/>
    <property type="match status" value="1"/>
</dbReference>
<dbReference type="Gene3D" id="3.30.70.270">
    <property type="match status" value="1"/>
</dbReference>
<organism evidence="7 8">
    <name type="scientific">Shackletoniella antarctica</name>
    <dbReference type="NCBI Taxonomy" id="268115"/>
    <lineage>
        <taxon>Bacteria</taxon>
        <taxon>Bacillati</taxon>
        <taxon>Cyanobacteriota</taxon>
        <taxon>Cyanophyceae</taxon>
        <taxon>Oculatellales</taxon>
        <taxon>Oculatellaceae</taxon>
        <taxon>Shackletoniella</taxon>
    </lineage>
</organism>
<dbReference type="Pfam" id="PF08447">
    <property type="entry name" value="PAS_3"/>
    <property type="match status" value="3"/>
</dbReference>
<dbReference type="Pfam" id="PF00563">
    <property type="entry name" value="EAL"/>
    <property type="match status" value="1"/>
</dbReference>